<name>A0ABR2YLK3_9CHLO</name>
<dbReference type="Proteomes" id="UP001491310">
    <property type="component" value="Unassembled WGS sequence"/>
</dbReference>
<evidence type="ECO:0000313" key="2">
    <source>
        <dbReference type="Proteomes" id="UP001491310"/>
    </source>
</evidence>
<evidence type="ECO:0000313" key="1">
    <source>
        <dbReference type="EMBL" id="KAK9907748.1"/>
    </source>
</evidence>
<accession>A0ABR2YLK3</accession>
<dbReference type="EMBL" id="JALJOT010000009">
    <property type="protein sequence ID" value="KAK9907748.1"/>
    <property type="molecule type" value="Genomic_DNA"/>
</dbReference>
<reference evidence="1 2" key="1">
    <citation type="journal article" date="2024" name="Nat. Commun.">
        <title>Phylogenomics reveals the evolutionary origins of lichenization in chlorophyte algae.</title>
        <authorList>
            <person name="Puginier C."/>
            <person name="Libourel C."/>
            <person name="Otte J."/>
            <person name="Skaloud P."/>
            <person name="Haon M."/>
            <person name="Grisel S."/>
            <person name="Petersen M."/>
            <person name="Berrin J.G."/>
            <person name="Delaux P.M."/>
            <person name="Dal Grande F."/>
            <person name="Keller J."/>
        </authorList>
    </citation>
    <scope>NUCLEOTIDE SEQUENCE [LARGE SCALE GENOMIC DNA]</scope>
    <source>
        <strain evidence="1 2">SAG 216-7</strain>
    </source>
</reference>
<keyword evidence="2" id="KW-1185">Reference proteome</keyword>
<comment type="caution">
    <text evidence="1">The sequence shown here is derived from an EMBL/GenBank/DDBJ whole genome shotgun (WGS) entry which is preliminary data.</text>
</comment>
<sequence length="145" mass="15168">MAPGTLCAFGGAQVASSAGCPPFTHAVRFRFGSQAAANQFLTSEAVQGVLADDSTSTSQRNTTVLFEGRIASDLEAMFCRGSEWERGAEHAIIFKAASTATSEQIEEYLVQLAALAESSLAGALQCTYGKIQWSKGNIAGPPSKS</sequence>
<protein>
    <submittedName>
        <fullName evidence="1">Uncharacterized protein</fullName>
    </submittedName>
</protein>
<proteinExistence type="predicted"/>
<organism evidence="1 2">
    <name type="scientific">Coccomyxa subellipsoidea</name>
    <dbReference type="NCBI Taxonomy" id="248742"/>
    <lineage>
        <taxon>Eukaryota</taxon>
        <taxon>Viridiplantae</taxon>
        <taxon>Chlorophyta</taxon>
        <taxon>core chlorophytes</taxon>
        <taxon>Trebouxiophyceae</taxon>
        <taxon>Trebouxiophyceae incertae sedis</taxon>
        <taxon>Coccomyxaceae</taxon>
        <taxon>Coccomyxa</taxon>
    </lineage>
</organism>
<gene>
    <name evidence="1" type="ORF">WJX75_009165</name>
</gene>